<dbReference type="AlphaFoldDB" id="A0A1U7H0H1"/>
<keyword evidence="2" id="KW-0732">Signal</keyword>
<dbReference type="RefSeq" id="WP_062248307.1">
    <property type="nucleotide sequence ID" value="NZ_MRCA01000004.1"/>
</dbReference>
<comment type="caution">
    <text evidence="3">The sequence shown here is derived from an EMBL/GenBank/DDBJ whole genome shotgun (WGS) entry which is preliminary data.</text>
</comment>
<dbReference type="OrthoDB" id="529932at2"/>
<evidence type="ECO:0008006" key="5">
    <source>
        <dbReference type="Google" id="ProtNLM"/>
    </source>
</evidence>
<dbReference type="Proteomes" id="UP000186391">
    <property type="component" value="Unassembled WGS sequence"/>
</dbReference>
<accession>A0A1U7H0H1</accession>
<protein>
    <recommendedName>
        <fullName evidence="5">Pilus assembly protein PilP</fullName>
    </recommendedName>
</protein>
<name>A0A1U7H0H1_9CYAN</name>
<organism evidence="3 4">
    <name type="scientific">Fischerella major NIES-592</name>
    <dbReference type="NCBI Taxonomy" id="210994"/>
    <lineage>
        <taxon>Bacteria</taxon>
        <taxon>Bacillati</taxon>
        <taxon>Cyanobacteriota</taxon>
        <taxon>Cyanophyceae</taxon>
        <taxon>Nostocales</taxon>
        <taxon>Hapalosiphonaceae</taxon>
        <taxon>Fischerella</taxon>
    </lineage>
</organism>
<feature type="signal peptide" evidence="2">
    <location>
        <begin position="1"/>
        <end position="21"/>
    </location>
</feature>
<reference evidence="3 4" key="1">
    <citation type="submission" date="2016-11" db="EMBL/GenBank/DDBJ databases">
        <title>Draft Genome Sequences of Nine Cyanobacterial Strains from Diverse Habitats.</title>
        <authorList>
            <person name="Zhu T."/>
            <person name="Hou S."/>
            <person name="Lu X."/>
            <person name="Hess W.R."/>
        </authorList>
    </citation>
    <scope>NUCLEOTIDE SEQUENCE [LARGE SCALE GENOMIC DNA]</scope>
    <source>
        <strain evidence="3 4">NIES-592</strain>
    </source>
</reference>
<feature type="compositionally biased region" description="Low complexity" evidence="1">
    <location>
        <begin position="262"/>
        <end position="273"/>
    </location>
</feature>
<evidence type="ECO:0000313" key="4">
    <source>
        <dbReference type="Proteomes" id="UP000186391"/>
    </source>
</evidence>
<feature type="region of interest" description="Disordered" evidence="1">
    <location>
        <begin position="261"/>
        <end position="294"/>
    </location>
</feature>
<feature type="chain" id="PRO_5010519802" description="Pilus assembly protein PilP" evidence="2">
    <location>
        <begin position="22"/>
        <end position="294"/>
    </location>
</feature>
<evidence type="ECO:0000256" key="1">
    <source>
        <dbReference type="SAM" id="MobiDB-lite"/>
    </source>
</evidence>
<dbReference type="EMBL" id="MRCA01000004">
    <property type="protein sequence ID" value="OKH14368.1"/>
    <property type="molecule type" value="Genomic_DNA"/>
</dbReference>
<sequence length="294" mass="30838">MGINLKILIAAISVLAIAACASEGEQQSSNPTPPPNTPAQTQKAPAQAFNNPVVPGKSTLATSTTASLIQPTNAKERIDIVSKGRNDPFAQIIGQSSPGVPNTTVGMRPVPRLLPLPINNTRDTLITTRTPQKSSLVLGAKLSKSKNNINKGISNKNLPKLTPVLPKVMPQVVPEQRLASVLPPQPQPDLAKAVFVSGVVMVGNQPQAIIKVPNEPTSRYVQAGQRLANGVLIKRIEMNEGSEPIIILEQYGIEVTRMVGEAPASSPPTATTTNTGNPVSVVLPAPNPVNIGSS</sequence>
<feature type="region of interest" description="Disordered" evidence="1">
    <location>
        <begin position="25"/>
        <end position="45"/>
    </location>
</feature>
<gene>
    <name evidence="3" type="ORF">NIES592_09890</name>
</gene>
<keyword evidence="4" id="KW-1185">Reference proteome</keyword>
<dbReference type="PROSITE" id="PS51257">
    <property type="entry name" value="PROKAR_LIPOPROTEIN"/>
    <property type="match status" value="1"/>
</dbReference>
<proteinExistence type="predicted"/>
<evidence type="ECO:0000313" key="3">
    <source>
        <dbReference type="EMBL" id="OKH14368.1"/>
    </source>
</evidence>
<evidence type="ECO:0000256" key="2">
    <source>
        <dbReference type="SAM" id="SignalP"/>
    </source>
</evidence>